<organism evidence="2 3">
    <name type="scientific">Chromobacterium amazonense</name>
    <dbReference type="NCBI Taxonomy" id="1382803"/>
    <lineage>
        <taxon>Bacteria</taxon>
        <taxon>Pseudomonadati</taxon>
        <taxon>Pseudomonadota</taxon>
        <taxon>Betaproteobacteria</taxon>
        <taxon>Neisseriales</taxon>
        <taxon>Chromobacteriaceae</taxon>
        <taxon>Chromobacterium</taxon>
    </lineage>
</organism>
<feature type="chain" id="PRO_5046355868" evidence="1">
    <location>
        <begin position="20"/>
        <end position="128"/>
    </location>
</feature>
<comment type="caution">
    <text evidence="2">The sequence shown here is derived from an EMBL/GenBank/DDBJ whole genome shotgun (WGS) entry which is preliminary data.</text>
</comment>
<evidence type="ECO:0000313" key="3">
    <source>
        <dbReference type="Proteomes" id="UP001224516"/>
    </source>
</evidence>
<evidence type="ECO:0000256" key="1">
    <source>
        <dbReference type="SAM" id="SignalP"/>
    </source>
</evidence>
<dbReference type="RefSeq" id="WP_307909830.1">
    <property type="nucleotide sequence ID" value="NZ_JAVFJF020000024.1"/>
</dbReference>
<name>A0ABU8V4P1_9NEIS</name>
<keyword evidence="1" id="KW-0732">Signal</keyword>
<keyword evidence="3" id="KW-1185">Reference proteome</keyword>
<dbReference type="Proteomes" id="UP001224516">
    <property type="component" value="Unassembled WGS sequence"/>
</dbReference>
<gene>
    <name evidence="2" type="ORF">QCL97_012440</name>
</gene>
<proteinExistence type="predicted"/>
<evidence type="ECO:0000313" key="2">
    <source>
        <dbReference type="EMBL" id="MEJ8675536.1"/>
    </source>
</evidence>
<accession>A0ABU8V4P1</accession>
<reference evidence="2 3" key="1">
    <citation type="submission" date="2023-12" db="EMBL/GenBank/DDBJ databases">
        <title>Evaluation and characterization of a potential secondary metabolite violacein from indigenous Chromobacterium amazonense SAM215.</title>
        <authorList>
            <person name="Tarafdar M.R."/>
            <person name="Abedin S.M."/>
            <person name="Atiqua A."/>
            <person name="Saha A."/>
            <person name="Khan S.N."/>
        </authorList>
    </citation>
    <scope>NUCLEOTIDE SEQUENCE [LARGE SCALE GENOMIC DNA]</scope>
    <source>
        <strain evidence="2 3">SAM215</strain>
    </source>
</reference>
<sequence>MKHPFLSVLALLLSCPLMAAPKSNPKALAQETLQFINDMEANLQIAIRNGDKNAFYNYIEKPTMAMADKWPAVVTKGYDEYIRCHFAVQDFRVYAQAQFKAKGMLPINTLTTKYYLRNKRGCQAALKF</sequence>
<dbReference type="EMBL" id="JAVFJF020000024">
    <property type="protein sequence ID" value="MEJ8675536.1"/>
    <property type="molecule type" value="Genomic_DNA"/>
</dbReference>
<protein>
    <submittedName>
        <fullName evidence="2">Uncharacterized protein</fullName>
    </submittedName>
</protein>
<dbReference type="PROSITE" id="PS51257">
    <property type="entry name" value="PROKAR_LIPOPROTEIN"/>
    <property type="match status" value="1"/>
</dbReference>
<feature type="signal peptide" evidence="1">
    <location>
        <begin position="1"/>
        <end position="19"/>
    </location>
</feature>